<gene>
    <name evidence="1" type="ORF">L1049_022483</name>
</gene>
<keyword evidence="2" id="KW-1185">Reference proteome</keyword>
<organism evidence="1 2">
    <name type="scientific">Liquidambar formosana</name>
    <name type="common">Formosan gum</name>
    <dbReference type="NCBI Taxonomy" id="63359"/>
    <lineage>
        <taxon>Eukaryota</taxon>
        <taxon>Viridiplantae</taxon>
        <taxon>Streptophyta</taxon>
        <taxon>Embryophyta</taxon>
        <taxon>Tracheophyta</taxon>
        <taxon>Spermatophyta</taxon>
        <taxon>Magnoliopsida</taxon>
        <taxon>eudicotyledons</taxon>
        <taxon>Gunneridae</taxon>
        <taxon>Pentapetalae</taxon>
        <taxon>Saxifragales</taxon>
        <taxon>Altingiaceae</taxon>
        <taxon>Liquidambar</taxon>
    </lineage>
</organism>
<sequence length="86" mass="9601">MARSTTKDAQALFHTLRSALSSYSSEQRKQGIQGPSTRARFCRLRSLQFSAPFGDYEFPGLNGALNIVGMLFPWILIVRHSIDVAI</sequence>
<comment type="caution">
    <text evidence="1">The sequence shown here is derived from an EMBL/GenBank/DDBJ whole genome shotgun (WGS) entry which is preliminary data.</text>
</comment>
<name>A0AAP0REC8_LIQFO</name>
<proteinExistence type="predicted"/>
<dbReference type="AlphaFoldDB" id="A0AAP0REC8"/>
<evidence type="ECO:0000313" key="2">
    <source>
        <dbReference type="Proteomes" id="UP001415857"/>
    </source>
</evidence>
<protein>
    <submittedName>
        <fullName evidence="1">Uncharacterized protein</fullName>
    </submittedName>
</protein>
<dbReference type="Proteomes" id="UP001415857">
    <property type="component" value="Unassembled WGS sequence"/>
</dbReference>
<dbReference type="EMBL" id="JBBPBK010000011">
    <property type="protein sequence ID" value="KAK9275221.1"/>
    <property type="molecule type" value="Genomic_DNA"/>
</dbReference>
<reference evidence="1 2" key="1">
    <citation type="journal article" date="2024" name="Plant J.">
        <title>Genome sequences and population genomics reveal climatic adaptation and genomic divergence between two closely related sweetgum species.</title>
        <authorList>
            <person name="Xu W.Q."/>
            <person name="Ren C.Q."/>
            <person name="Zhang X.Y."/>
            <person name="Comes H.P."/>
            <person name="Liu X.H."/>
            <person name="Li Y.G."/>
            <person name="Kettle C.J."/>
            <person name="Jalonen R."/>
            <person name="Gaisberger H."/>
            <person name="Ma Y.Z."/>
            <person name="Qiu Y.X."/>
        </authorList>
    </citation>
    <scope>NUCLEOTIDE SEQUENCE [LARGE SCALE GENOMIC DNA]</scope>
    <source>
        <strain evidence="1">Hangzhou</strain>
    </source>
</reference>
<accession>A0AAP0REC8</accession>
<evidence type="ECO:0000313" key="1">
    <source>
        <dbReference type="EMBL" id="KAK9275221.1"/>
    </source>
</evidence>